<keyword evidence="13" id="KW-0808">Transferase</keyword>
<dbReference type="InterPro" id="IPR037185">
    <property type="entry name" value="EmrE-like"/>
</dbReference>
<keyword evidence="10 11" id="KW-0472">Membrane</keyword>
<dbReference type="GO" id="GO:0009103">
    <property type="term" value="P:lipopolysaccharide biosynthetic process"/>
    <property type="evidence" value="ECO:0007669"/>
    <property type="project" value="UniProtKB-KW"/>
</dbReference>
<dbReference type="InterPro" id="IPR000390">
    <property type="entry name" value="Small_drug/metabolite_transptr"/>
</dbReference>
<evidence type="ECO:0000256" key="10">
    <source>
        <dbReference type="ARBA" id="ARBA00023136"/>
    </source>
</evidence>
<dbReference type="PANTHER" id="PTHR30561:SF9">
    <property type="entry name" value="4-AMINO-4-DEOXY-L-ARABINOSE-PHOSPHOUNDECAPRENOL FLIPPASE SUBUNIT ARNF-RELATED"/>
    <property type="match status" value="1"/>
</dbReference>
<dbReference type="PANTHER" id="PTHR30561">
    <property type="entry name" value="SMR FAMILY PROTON-DEPENDENT DRUG EFFLUX TRANSPORTER SUGE"/>
    <property type="match status" value="1"/>
</dbReference>
<keyword evidence="6 11" id="KW-0812">Transmembrane</keyword>
<organism evidence="13 14">
    <name type="scientific">Parvibium lacunae</name>
    <dbReference type="NCBI Taxonomy" id="1888893"/>
    <lineage>
        <taxon>Bacteria</taxon>
        <taxon>Pseudomonadati</taxon>
        <taxon>Pseudomonadota</taxon>
        <taxon>Betaproteobacteria</taxon>
        <taxon>Burkholderiales</taxon>
        <taxon>Alcaligenaceae</taxon>
        <taxon>Parvibium</taxon>
    </lineage>
</organism>
<evidence type="ECO:0000256" key="8">
    <source>
        <dbReference type="ARBA" id="ARBA00022989"/>
    </source>
</evidence>
<keyword evidence="14" id="KW-1185">Reference proteome</keyword>
<keyword evidence="2" id="KW-1003">Cell membrane</keyword>
<proteinExistence type="predicted"/>
<feature type="transmembrane region" description="Helical" evidence="11">
    <location>
        <begin position="108"/>
        <end position="125"/>
    </location>
</feature>
<evidence type="ECO:0000256" key="4">
    <source>
        <dbReference type="ARBA" id="ARBA00022519"/>
    </source>
</evidence>
<evidence type="ECO:0000256" key="1">
    <source>
        <dbReference type="ARBA" id="ARBA00004651"/>
    </source>
</evidence>
<feature type="transmembrane region" description="Helical" evidence="11">
    <location>
        <begin position="82"/>
        <end position="102"/>
    </location>
</feature>
<evidence type="ECO:0000256" key="2">
    <source>
        <dbReference type="ARBA" id="ARBA00022475"/>
    </source>
</evidence>
<evidence type="ECO:0000256" key="9">
    <source>
        <dbReference type="ARBA" id="ARBA00023098"/>
    </source>
</evidence>
<comment type="subcellular location">
    <subcellularLocation>
        <location evidence="1">Cell membrane</location>
        <topology evidence="1">Multi-pass membrane protein</topology>
    </subcellularLocation>
</comment>
<dbReference type="GO" id="GO:0009245">
    <property type="term" value="P:lipid A biosynthetic process"/>
    <property type="evidence" value="ECO:0007669"/>
    <property type="project" value="UniProtKB-KW"/>
</dbReference>
<comment type="caution">
    <text evidence="13">The sequence shown here is derived from an EMBL/GenBank/DDBJ whole genome shotgun (WGS) entry which is preliminary data.</text>
</comment>
<dbReference type="InterPro" id="IPR000620">
    <property type="entry name" value="EamA_dom"/>
</dbReference>
<dbReference type="OrthoDB" id="5460103at2"/>
<evidence type="ECO:0000313" key="13">
    <source>
        <dbReference type="EMBL" id="RCS59397.1"/>
    </source>
</evidence>
<evidence type="ECO:0000259" key="12">
    <source>
        <dbReference type="Pfam" id="PF00892"/>
    </source>
</evidence>
<feature type="domain" description="EamA" evidence="12">
    <location>
        <begin position="16"/>
        <end position="124"/>
    </location>
</feature>
<keyword evidence="5" id="KW-0441">Lipid A biosynthesis</keyword>
<evidence type="ECO:0000256" key="7">
    <source>
        <dbReference type="ARBA" id="ARBA00022985"/>
    </source>
</evidence>
<dbReference type="SUPFAM" id="SSF103481">
    <property type="entry name" value="Multidrug resistance efflux transporter EmrE"/>
    <property type="match status" value="1"/>
</dbReference>
<evidence type="ECO:0000256" key="3">
    <source>
        <dbReference type="ARBA" id="ARBA00022516"/>
    </source>
</evidence>
<keyword evidence="9" id="KW-0443">Lipid metabolism</keyword>
<evidence type="ECO:0000256" key="5">
    <source>
        <dbReference type="ARBA" id="ARBA00022556"/>
    </source>
</evidence>
<evidence type="ECO:0000313" key="14">
    <source>
        <dbReference type="Proteomes" id="UP000252357"/>
    </source>
</evidence>
<reference evidence="13 14" key="1">
    <citation type="journal article" date="2018" name="Int. J. Syst. Evol. Microbiol.">
        <title>Parvibium lacunae gen. nov., sp. nov., a new member of the family Alcaligenaceae isolated from a freshwater pond.</title>
        <authorList>
            <person name="Chen W.M."/>
            <person name="Xie P.B."/>
            <person name="Hsu M.Y."/>
            <person name="Sheu S.Y."/>
        </authorList>
    </citation>
    <scope>NUCLEOTIDE SEQUENCE [LARGE SCALE GENOMIC DNA]</scope>
    <source>
        <strain evidence="13 14">KMB9</strain>
    </source>
</reference>
<dbReference type="GO" id="GO:0016740">
    <property type="term" value="F:transferase activity"/>
    <property type="evidence" value="ECO:0007669"/>
    <property type="project" value="UniProtKB-KW"/>
</dbReference>
<keyword evidence="3" id="KW-0444">Lipid biosynthesis</keyword>
<name>A0A368L6Z8_9BURK</name>
<accession>A0A368L6Z8</accession>
<dbReference type="Gene3D" id="1.10.3730.20">
    <property type="match status" value="1"/>
</dbReference>
<dbReference type="AlphaFoldDB" id="A0A368L6Z8"/>
<dbReference type="RefSeq" id="WP_114401548.1">
    <property type="nucleotide sequence ID" value="NZ_QPGB01000001.1"/>
</dbReference>
<protein>
    <submittedName>
        <fullName evidence="13">4-amino-4-deoxy-L-arabinose transferase</fullName>
    </submittedName>
</protein>
<dbReference type="GO" id="GO:0005886">
    <property type="term" value="C:plasma membrane"/>
    <property type="evidence" value="ECO:0007669"/>
    <property type="project" value="UniProtKB-SubCell"/>
</dbReference>
<sequence>MNLPALGLLLTGIALNAIAQLLLKMGVNAVVASAGAFTFTRENIIPIGFKLATQIPIIGGLTCYAISVVVWILGLSRVDVSIAYPLLSLGYILNALGAWYLLGEPLSIQRWVGIGIIIVGVYVLARS</sequence>
<keyword evidence="4" id="KW-0997">Cell inner membrane</keyword>
<evidence type="ECO:0000256" key="6">
    <source>
        <dbReference type="ARBA" id="ARBA00022692"/>
    </source>
</evidence>
<keyword evidence="8 11" id="KW-1133">Transmembrane helix</keyword>
<evidence type="ECO:0000256" key="11">
    <source>
        <dbReference type="SAM" id="Phobius"/>
    </source>
</evidence>
<dbReference type="Proteomes" id="UP000252357">
    <property type="component" value="Unassembled WGS sequence"/>
</dbReference>
<feature type="transmembrane region" description="Helical" evidence="11">
    <location>
        <begin position="57"/>
        <end position="75"/>
    </location>
</feature>
<dbReference type="Pfam" id="PF00892">
    <property type="entry name" value="EamA"/>
    <property type="match status" value="1"/>
</dbReference>
<keyword evidence="7" id="KW-0448">Lipopolysaccharide biosynthesis</keyword>
<gene>
    <name evidence="13" type="ORF">DU000_01290</name>
</gene>
<dbReference type="EMBL" id="QPGB01000001">
    <property type="protein sequence ID" value="RCS59397.1"/>
    <property type="molecule type" value="Genomic_DNA"/>
</dbReference>
<dbReference type="GO" id="GO:0022857">
    <property type="term" value="F:transmembrane transporter activity"/>
    <property type="evidence" value="ECO:0007669"/>
    <property type="project" value="InterPro"/>
</dbReference>